<dbReference type="PANTHER" id="PTHR42781:SF4">
    <property type="entry name" value="SPERMIDINE_PUTRESCINE IMPORT ATP-BINDING PROTEIN POTA"/>
    <property type="match status" value="1"/>
</dbReference>
<dbReference type="SUPFAM" id="SSF52540">
    <property type="entry name" value="P-loop containing nucleoside triphosphate hydrolases"/>
    <property type="match status" value="1"/>
</dbReference>
<dbReference type="GO" id="GO:0005524">
    <property type="term" value="F:ATP binding"/>
    <property type="evidence" value="ECO:0007669"/>
    <property type="project" value="UniProtKB-KW"/>
</dbReference>
<evidence type="ECO:0000313" key="6">
    <source>
        <dbReference type="Proteomes" id="UP001205748"/>
    </source>
</evidence>
<evidence type="ECO:0000256" key="2">
    <source>
        <dbReference type="ARBA" id="ARBA00022741"/>
    </source>
</evidence>
<dbReference type="InterPro" id="IPR003593">
    <property type="entry name" value="AAA+_ATPase"/>
</dbReference>
<protein>
    <submittedName>
        <fullName evidence="5">ATP-binding cassette domain-containing protein</fullName>
    </submittedName>
</protein>
<accession>A0AAE3L0A2</accession>
<name>A0AAE3L0A2_9FIRM</name>
<dbReference type="RefSeq" id="WP_257532230.1">
    <property type="nucleotide sequence ID" value="NZ_JANKAS010000011.1"/>
</dbReference>
<gene>
    <name evidence="5" type="ORF">NSA47_11325</name>
</gene>
<dbReference type="Gene3D" id="3.40.50.300">
    <property type="entry name" value="P-loop containing nucleotide triphosphate hydrolases"/>
    <property type="match status" value="1"/>
</dbReference>
<keyword evidence="6" id="KW-1185">Reference proteome</keyword>
<dbReference type="InterPro" id="IPR017871">
    <property type="entry name" value="ABC_transporter-like_CS"/>
</dbReference>
<proteinExistence type="predicted"/>
<dbReference type="InterPro" id="IPR003439">
    <property type="entry name" value="ABC_transporter-like_ATP-bd"/>
</dbReference>
<dbReference type="PROSITE" id="PS50893">
    <property type="entry name" value="ABC_TRANSPORTER_2"/>
    <property type="match status" value="1"/>
</dbReference>
<dbReference type="SMART" id="SM00382">
    <property type="entry name" value="AAA"/>
    <property type="match status" value="1"/>
</dbReference>
<dbReference type="EMBL" id="JANKAS010000011">
    <property type="protein sequence ID" value="MCR1899567.1"/>
    <property type="molecule type" value="Genomic_DNA"/>
</dbReference>
<dbReference type="AlphaFoldDB" id="A0AAE3L0A2"/>
<evidence type="ECO:0000313" key="5">
    <source>
        <dbReference type="EMBL" id="MCR1899567.1"/>
    </source>
</evidence>
<dbReference type="Proteomes" id="UP001205748">
    <property type="component" value="Unassembled WGS sequence"/>
</dbReference>
<keyword evidence="3 5" id="KW-0067">ATP-binding</keyword>
<dbReference type="Pfam" id="PF00005">
    <property type="entry name" value="ABC_tran"/>
    <property type="match status" value="1"/>
</dbReference>
<dbReference type="PROSITE" id="PS00211">
    <property type="entry name" value="ABC_TRANSPORTER_1"/>
    <property type="match status" value="1"/>
</dbReference>
<evidence type="ECO:0000259" key="4">
    <source>
        <dbReference type="PROSITE" id="PS50893"/>
    </source>
</evidence>
<keyword evidence="2" id="KW-0547">Nucleotide-binding</keyword>
<feature type="domain" description="ABC transporter" evidence="4">
    <location>
        <begin position="2"/>
        <end position="227"/>
    </location>
</feature>
<dbReference type="GO" id="GO:0016887">
    <property type="term" value="F:ATP hydrolysis activity"/>
    <property type="evidence" value="ECO:0007669"/>
    <property type="project" value="InterPro"/>
</dbReference>
<organism evidence="5 6">
    <name type="scientific">Irregularibacter muris</name>
    <dbReference type="NCBI Taxonomy" id="1796619"/>
    <lineage>
        <taxon>Bacteria</taxon>
        <taxon>Bacillati</taxon>
        <taxon>Bacillota</taxon>
        <taxon>Clostridia</taxon>
        <taxon>Eubacteriales</taxon>
        <taxon>Eubacteriaceae</taxon>
        <taxon>Irregularibacter</taxon>
    </lineage>
</organism>
<reference evidence="5" key="1">
    <citation type="submission" date="2022-07" db="EMBL/GenBank/DDBJ databases">
        <title>Enhanced cultured diversity of the mouse gut microbiota enables custom-made synthetic communities.</title>
        <authorList>
            <person name="Afrizal A."/>
        </authorList>
    </citation>
    <scope>NUCLEOTIDE SEQUENCE</scope>
    <source>
        <strain evidence="5">DSM 28593</strain>
    </source>
</reference>
<evidence type="ECO:0000256" key="1">
    <source>
        <dbReference type="ARBA" id="ARBA00022448"/>
    </source>
</evidence>
<dbReference type="PANTHER" id="PTHR42781">
    <property type="entry name" value="SPERMIDINE/PUTRESCINE IMPORT ATP-BINDING PROTEIN POTA"/>
    <property type="match status" value="1"/>
</dbReference>
<keyword evidence="1" id="KW-0813">Transport</keyword>
<comment type="caution">
    <text evidence="5">The sequence shown here is derived from an EMBL/GenBank/DDBJ whole genome shotgun (WGS) entry which is preliminary data.</text>
</comment>
<dbReference type="InterPro" id="IPR027417">
    <property type="entry name" value="P-loop_NTPase"/>
</dbReference>
<evidence type="ECO:0000256" key="3">
    <source>
        <dbReference type="ARBA" id="ARBA00022840"/>
    </source>
</evidence>
<sequence length="336" mass="38245">MVNIKKKFGDFLLNVDFEADKEILGVLGASGCGKSLTLKCIAGIVEPDEGRIELDGRVLYDSTKGINLPPQQRKVGYLFQNYALFPNMTVEKNIGCGLGKRGNSEIISEYIRRFQLKGLEKRYPSQLSGGQQQRVALARIFASQPELLMLDEPFSALDSYLKWQLEQEMMNILKDYKGAVLFVSHNRDEVYRLCNRIVVMDNGKSERPCTKHELFQFPKTLAATILSGCKNISRAKKISHHSLRALDWNIVLHTEEQVKDSITHVAIRANHLEMGKTKGENTFSFPVANTIEEMFNQVLIFDTGHKPLRFEFSKSESPYEKQTLLINLPKEKLILF</sequence>
<dbReference type="InterPro" id="IPR050093">
    <property type="entry name" value="ABC_SmlMolc_Importer"/>
</dbReference>